<dbReference type="InterPro" id="IPR050459">
    <property type="entry name" value="WD_repeat_RBAP46/RBAP48/MSI1"/>
</dbReference>
<gene>
    <name evidence="4" type="ORF">CHS0354_024635</name>
</gene>
<keyword evidence="2" id="KW-0677">Repeat</keyword>
<organism evidence="4 5">
    <name type="scientific">Potamilus streckersoni</name>
    <dbReference type="NCBI Taxonomy" id="2493646"/>
    <lineage>
        <taxon>Eukaryota</taxon>
        <taxon>Metazoa</taxon>
        <taxon>Spiralia</taxon>
        <taxon>Lophotrochozoa</taxon>
        <taxon>Mollusca</taxon>
        <taxon>Bivalvia</taxon>
        <taxon>Autobranchia</taxon>
        <taxon>Heteroconchia</taxon>
        <taxon>Palaeoheterodonta</taxon>
        <taxon>Unionida</taxon>
        <taxon>Unionoidea</taxon>
        <taxon>Unionidae</taxon>
        <taxon>Ambleminae</taxon>
        <taxon>Lampsilini</taxon>
        <taxon>Potamilus</taxon>
    </lineage>
</organism>
<dbReference type="InterPro" id="IPR022052">
    <property type="entry name" value="Histone-bd_RBBP4-like_N"/>
</dbReference>
<evidence type="ECO:0000256" key="1">
    <source>
        <dbReference type="ARBA" id="ARBA00022574"/>
    </source>
</evidence>
<evidence type="ECO:0000313" key="4">
    <source>
        <dbReference type="EMBL" id="KAK3598964.1"/>
    </source>
</evidence>
<dbReference type="Proteomes" id="UP001195483">
    <property type="component" value="Unassembled WGS sequence"/>
</dbReference>
<protein>
    <recommendedName>
        <fullName evidence="3">Histone-binding protein RBBP4-like N-terminal domain-containing protein</fullName>
    </recommendedName>
</protein>
<name>A0AAE0W2S9_9BIVA</name>
<feature type="domain" description="Histone-binding protein RBBP4-like N-terminal" evidence="3">
    <location>
        <begin position="24"/>
        <end position="87"/>
    </location>
</feature>
<keyword evidence="1" id="KW-0853">WD repeat</keyword>
<reference evidence="4" key="2">
    <citation type="journal article" date="2021" name="Genome Biol. Evol.">
        <title>Developing a high-quality reference genome for a parasitic bivalve with doubly uniparental inheritance (Bivalvia: Unionida).</title>
        <authorList>
            <person name="Smith C.H."/>
        </authorList>
    </citation>
    <scope>NUCLEOTIDE SEQUENCE</scope>
    <source>
        <strain evidence="4">CHS0354</strain>
        <tissue evidence="4">Mantle</tissue>
    </source>
</reference>
<keyword evidence="5" id="KW-1185">Reference proteome</keyword>
<dbReference type="InterPro" id="IPR015943">
    <property type="entry name" value="WD40/YVTN_repeat-like_dom_sf"/>
</dbReference>
<dbReference type="PANTHER" id="PTHR22850">
    <property type="entry name" value="WD40 REPEAT FAMILY"/>
    <property type="match status" value="1"/>
</dbReference>
<reference evidence="4" key="1">
    <citation type="journal article" date="2021" name="Genome Biol. Evol.">
        <title>A High-Quality Reference Genome for a Parasitic Bivalve with Doubly Uniparental Inheritance (Bivalvia: Unionida).</title>
        <authorList>
            <person name="Smith C.H."/>
        </authorList>
    </citation>
    <scope>NUCLEOTIDE SEQUENCE</scope>
    <source>
        <strain evidence="4">CHS0354</strain>
    </source>
</reference>
<accession>A0AAE0W2S9</accession>
<dbReference type="Gene3D" id="2.130.10.10">
    <property type="entry name" value="YVTN repeat-like/Quinoprotein amine dehydrogenase"/>
    <property type="match status" value="1"/>
</dbReference>
<sequence length="140" mass="16162">MTQRQGFFHDTEENILSGEGNNIFESNEPVRKDLVVRHVLEYPSLTTQWLPEIIISDGDGYSLHSLILGTRTKEQNYLMIASVKLPSENLQWYSPHYDNQSVGIKIKIERKINHEGEVVKLASCHRILPSLQQRQITAKY</sequence>
<evidence type="ECO:0000259" key="3">
    <source>
        <dbReference type="Pfam" id="PF12265"/>
    </source>
</evidence>
<dbReference type="AlphaFoldDB" id="A0AAE0W2S9"/>
<dbReference type="EMBL" id="JAEAOA010001460">
    <property type="protein sequence ID" value="KAK3598964.1"/>
    <property type="molecule type" value="Genomic_DNA"/>
</dbReference>
<reference evidence="4" key="3">
    <citation type="submission" date="2023-05" db="EMBL/GenBank/DDBJ databases">
        <authorList>
            <person name="Smith C.H."/>
        </authorList>
    </citation>
    <scope>NUCLEOTIDE SEQUENCE</scope>
    <source>
        <strain evidence="4">CHS0354</strain>
        <tissue evidence="4">Mantle</tissue>
    </source>
</reference>
<evidence type="ECO:0000256" key="2">
    <source>
        <dbReference type="ARBA" id="ARBA00022737"/>
    </source>
</evidence>
<evidence type="ECO:0000313" key="5">
    <source>
        <dbReference type="Proteomes" id="UP001195483"/>
    </source>
</evidence>
<dbReference type="Pfam" id="PF12265">
    <property type="entry name" value="CAF1C_H4-bd"/>
    <property type="match status" value="1"/>
</dbReference>
<proteinExistence type="predicted"/>
<comment type="caution">
    <text evidence="4">The sequence shown here is derived from an EMBL/GenBank/DDBJ whole genome shotgun (WGS) entry which is preliminary data.</text>
</comment>